<keyword evidence="5" id="KW-0862">Zinc</keyword>
<comment type="cofactor">
    <cofactor evidence="1">
        <name>Zn(2+)</name>
        <dbReference type="ChEBI" id="CHEBI:29105"/>
    </cofactor>
</comment>
<dbReference type="GO" id="GO:0046872">
    <property type="term" value="F:metal ion binding"/>
    <property type="evidence" value="ECO:0007669"/>
    <property type="project" value="UniProtKB-KW"/>
</dbReference>
<dbReference type="STRING" id="1003195.SCATT_55000"/>
<reference evidence="8" key="1">
    <citation type="submission" date="2011-12" db="EMBL/GenBank/DDBJ databases">
        <title>Complete genome sequence of Streptomyces cattleya strain DSM 46488.</title>
        <authorList>
            <person name="Ou H.-Y."/>
            <person name="Li P."/>
            <person name="Zhao C."/>
            <person name="O'Hagan D."/>
            <person name="Deng Z."/>
        </authorList>
    </citation>
    <scope>NUCLEOTIDE SEQUENCE [LARGE SCALE GENOMIC DNA]</scope>
    <source>
        <strain evidence="8">ATCC 35852 / DSM 46488 / JCM 4925 / NBRC 14057 / NRRL 8057</strain>
    </source>
</reference>
<accession>F8JRI6</accession>
<keyword evidence="4 7" id="KW-0378">Hydrolase</keyword>
<dbReference type="GO" id="GO:0016787">
    <property type="term" value="F:hydrolase activity"/>
    <property type="evidence" value="ECO:0007669"/>
    <property type="project" value="UniProtKB-KW"/>
</dbReference>
<organism evidence="7 8">
    <name type="scientific">Streptantibioticus cattleyicolor (strain ATCC 35852 / DSM 46488 / JCM 4925 / NBRC 14057 / NRRL 8057)</name>
    <name type="common">Streptomyces cattleya</name>
    <dbReference type="NCBI Taxonomy" id="1003195"/>
    <lineage>
        <taxon>Bacteria</taxon>
        <taxon>Bacillati</taxon>
        <taxon>Actinomycetota</taxon>
        <taxon>Actinomycetes</taxon>
        <taxon>Kitasatosporales</taxon>
        <taxon>Streptomycetaceae</taxon>
        <taxon>Streptantibioticus</taxon>
    </lineage>
</organism>
<dbReference type="RefSeq" id="WP_014146201.1">
    <property type="nucleotide sequence ID" value="NC_016111.1"/>
</dbReference>
<comment type="similarity">
    <text evidence="2">Belongs to the metallo-beta-lactamase superfamily.</text>
</comment>
<gene>
    <name evidence="7" type="ordered locus">SCATT_55000</name>
</gene>
<evidence type="ECO:0000313" key="8">
    <source>
        <dbReference type="Proteomes" id="UP000007842"/>
    </source>
</evidence>
<dbReference type="PANTHER" id="PTHR42978">
    <property type="entry name" value="QUORUM-QUENCHING LACTONASE YTNP-RELATED-RELATED"/>
    <property type="match status" value="1"/>
</dbReference>
<dbReference type="HOGENOM" id="CLU_882533_0_0_11"/>
<dbReference type="eggNOG" id="COG0491">
    <property type="taxonomic scope" value="Bacteria"/>
</dbReference>
<proteinExistence type="inferred from homology"/>
<dbReference type="Pfam" id="PF00753">
    <property type="entry name" value="Lactamase_B"/>
    <property type="match status" value="1"/>
</dbReference>
<evidence type="ECO:0000256" key="5">
    <source>
        <dbReference type="ARBA" id="ARBA00022833"/>
    </source>
</evidence>
<evidence type="ECO:0000256" key="1">
    <source>
        <dbReference type="ARBA" id="ARBA00001947"/>
    </source>
</evidence>
<dbReference type="AlphaFoldDB" id="F8JRI6"/>
<dbReference type="Proteomes" id="UP000007842">
    <property type="component" value="Chromosome"/>
</dbReference>
<evidence type="ECO:0000256" key="4">
    <source>
        <dbReference type="ARBA" id="ARBA00022801"/>
    </source>
</evidence>
<evidence type="ECO:0000256" key="2">
    <source>
        <dbReference type="ARBA" id="ARBA00007749"/>
    </source>
</evidence>
<dbReference type="PATRIC" id="fig|1003195.11.peg.6921"/>
<keyword evidence="8" id="KW-1185">Reference proteome</keyword>
<evidence type="ECO:0000256" key="3">
    <source>
        <dbReference type="ARBA" id="ARBA00022723"/>
    </source>
</evidence>
<evidence type="ECO:0000259" key="6">
    <source>
        <dbReference type="SMART" id="SM00849"/>
    </source>
</evidence>
<dbReference type="KEGG" id="sct:SCAT_5499"/>
<dbReference type="OrthoDB" id="3196337at2"/>
<sequence length="315" mass="33625">MNADLAMWGACCRAFATMPYRLARPRRPDRRLLASLTGSPRPLPPARATVALTAFPQGLQSAPTMAVAEGVLRPPVVTLAMTSWLVEHPRARFLVDPALCADVHDRVLPELPRGLRTVVAPERPVAGLGAALTEAGVAPEEIAFTLPTHLHWDHVSGLTELPTGVEVRVLAGERRFALGPDRPPFGVARGPLRDVRFAEFACDGPPVLTFTGSHDVFGDGSVLVVPLPGHTPGSVGVLLALDGGRRVLLAGDAAWHGLQVSRLREKAPFPGDLVDADRDAAFATLHRLHALPDDVEVVPAHDRAAATAFAPDTWR</sequence>
<dbReference type="EMBL" id="CP003219">
    <property type="protein sequence ID" value="AEW97871.1"/>
    <property type="molecule type" value="Genomic_DNA"/>
</dbReference>
<dbReference type="Gene3D" id="3.60.15.10">
    <property type="entry name" value="Ribonuclease Z/Hydroxyacylglutathione hydrolase-like"/>
    <property type="match status" value="1"/>
</dbReference>
<accession>G8WYA0</accession>
<dbReference type="SUPFAM" id="SSF56281">
    <property type="entry name" value="Metallo-hydrolase/oxidoreductase"/>
    <property type="match status" value="1"/>
</dbReference>
<feature type="domain" description="Metallo-beta-lactamase" evidence="6">
    <location>
        <begin position="80"/>
        <end position="301"/>
    </location>
</feature>
<evidence type="ECO:0000313" key="7">
    <source>
        <dbReference type="EMBL" id="AEW97871.1"/>
    </source>
</evidence>
<keyword evidence="3" id="KW-0479">Metal-binding</keyword>
<dbReference type="SMART" id="SM00849">
    <property type="entry name" value="Lactamase_B"/>
    <property type="match status" value="1"/>
</dbReference>
<dbReference type="CDD" id="cd07730">
    <property type="entry name" value="metallo-hydrolase-like_MBL-fold"/>
    <property type="match status" value="1"/>
</dbReference>
<dbReference type="KEGG" id="scy:SCATT_55000"/>
<protein>
    <submittedName>
        <fullName evidence="7">Putative hydrolase</fullName>
    </submittedName>
</protein>
<dbReference type="InterPro" id="IPR001279">
    <property type="entry name" value="Metallo-B-lactamas"/>
</dbReference>
<dbReference type="InterPro" id="IPR051013">
    <property type="entry name" value="MBL_superfamily_lactonases"/>
</dbReference>
<dbReference type="InterPro" id="IPR036866">
    <property type="entry name" value="RibonucZ/Hydroxyglut_hydro"/>
</dbReference>
<dbReference type="PANTHER" id="PTHR42978:SF2">
    <property type="entry name" value="102 KBASES UNSTABLE REGION: FROM 1 TO 119443"/>
    <property type="match status" value="1"/>
</dbReference>
<name>F8JRI6_STREN</name>